<protein>
    <submittedName>
        <fullName evidence="8">Sigma-70 family RNA polymerase sigma factor</fullName>
    </submittedName>
</protein>
<evidence type="ECO:0000259" key="7">
    <source>
        <dbReference type="Pfam" id="PF08281"/>
    </source>
</evidence>
<dbReference type="Proteomes" id="UP000675379">
    <property type="component" value="Unassembled WGS sequence"/>
</dbReference>
<dbReference type="InterPro" id="IPR014284">
    <property type="entry name" value="RNA_pol_sigma-70_dom"/>
</dbReference>
<keyword evidence="5" id="KW-0804">Transcription</keyword>
<evidence type="ECO:0000259" key="6">
    <source>
        <dbReference type="Pfam" id="PF04542"/>
    </source>
</evidence>
<comment type="similarity">
    <text evidence="1">Belongs to the sigma-70 factor family. ECF subfamily.</text>
</comment>
<feature type="domain" description="RNA polymerase sigma factor 70 region 4 type 2" evidence="7">
    <location>
        <begin position="101"/>
        <end position="153"/>
    </location>
</feature>
<name>A0A941HP65_9CLOT</name>
<feature type="domain" description="RNA polymerase sigma-70 region 2" evidence="6">
    <location>
        <begin position="7"/>
        <end position="73"/>
    </location>
</feature>
<reference evidence="8" key="1">
    <citation type="submission" date="2021-04" db="EMBL/GenBank/DDBJ databases">
        <title>Proteiniclasticum sedimins sp. nov., an obligate anaerobic bacterium isolated from anaerobic sludge.</title>
        <authorList>
            <person name="Liu J."/>
        </authorList>
    </citation>
    <scope>NUCLEOTIDE SEQUENCE</scope>
    <source>
        <strain evidence="8">BAD-10</strain>
    </source>
</reference>
<dbReference type="GO" id="GO:0016987">
    <property type="term" value="F:sigma factor activity"/>
    <property type="evidence" value="ECO:0007669"/>
    <property type="project" value="UniProtKB-KW"/>
</dbReference>
<dbReference type="InterPro" id="IPR013324">
    <property type="entry name" value="RNA_pol_sigma_r3/r4-like"/>
</dbReference>
<evidence type="ECO:0000256" key="4">
    <source>
        <dbReference type="ARBA" id="ARBA00023125"/>
    </source>
</evidence>
<evidence type="ECO:0000256" key="1">
    <source>
        <dbReference type="ARBA" id="ARBA00010641"/>
    </source>
</evidence>
<gene>
    <name evidence="8" type="ORF">KCG48_02340</name>
</gene>
<organism evidence="8 9">
    <name type="scientific">Proteiniclasticum sediminis</name>
    <dbReference type="NCBI Taxonomy" id="2804028"/>
    <lineage>
        <taxon>Bacteria</taxon>
        <taxon>Bacillati</taxon>
        <taxon>Bacillota</taxon>
        <taxon>Clostridia</taxon>
        <taxon>Eubacteriales</taxon>
        <taxon>Clostridiaceae</taxon>
        <taxon>Proteiniclasticum</taxon>
    </lineage>
</organism>
<dbReference type="PANTHER" id="PTHR43133:SF52">
    <property type="entry name" value="ECF RNA POLYMERASE SIGMA FACTOR SIGL"/>
    <property type="match status" value="1"/>
</dbReference>
<accession>A0A941HP65</accession>
<dbReference type="RefSeq" id="WP_211799687.1">
    <property type="nucleotide sequence ID" value="NZ_JAGSCS010000002.1"/>
</dbReference>
<evidence type="ECO:0000256" key="3">
    <source>
        <dbReference type="ARBA" id="ARBA00023082"/>
    </source>
</evidence>
<keyword evidence="2" id="KW-0805">Transcription regulation</keyword>
<evidence type="ECO:0000256" key="5">
    <source>
        <dbReference type="ARBA" id="ARBA00023163"/>
    </source>
</evidence>
<dbReference type="NCBIfam" id="TIGR02937">
    <property type="entry name" value="sigma70-ECF"/>
    <property type="match status" value="1"/>
</dbReference>
<keyword evidence="3" id="KW-0731">Sigma factor</keyword>
<proteinExistence type="inferred from homology"/>
<dbReference type="Gene3D" id="1.10.10.10">
    <property type="entry name" value="Winged helix-like DNA-binding domain superfamily/Winged helix DNA-binding domain"/>
    <property type="match status" value="1"/>
</dbReference>
<dbReference type="InterPro" id="IPR036388">
    <property type="entry name" value="WH-like_DNA-bd_sf"/>
</dbReference>
<evidence type="ECO:0000313" key="9">
    <source>
        <dbReference type="Proteomes" id="UP000675379"/>
    </source>
</evidence>
<dbReference type="Pfam" id="PF04542">
    <property type="entry name" value="Sigma70_r2"/>
    <property type="match status" value="1"/>
</dbReference>
<dbReference type="Gene3D" id="1.10.1740.10">
    <property type="match status" value="1"/>
</dbReference>
<dbReference type="Pfam" id="PF08281">
    <property type="entry name" value="Sigma70_r4_2"/>
    <property type="match status" value="1"/>
</dbReference>
<dbReference type="SUPFAM" id="SSF88659">
    <property type="entry name" value="Sigma3 and sigma4 domains of RNA polymerase sigma factors"/>
    <property type="match status" value="1"/>
</dbReference>
<keyword evidence="9" id="KW-1185">Reference proteome</keyword>
<dbReference type="InterPro" id="IPR039425">
    <property type="entry name" value="RNA_pol_sigma-70-like"/>
</dbReference>
<evidence type="ECO:0000256" key="2">
    <source>
        <dbReference type="ARBA" id="ARBA00023015"/>
    </source>
</evidence>
<sequence length="161" mass="19066">MIEIEALYREYFRPVYVYLLQLTKNQTLAEDLTAETFLQAMKYLDQYRGEADIRVWLCQIGKNAYYSQLRRRKPLVDLDTLPDLPGTEDPVEEILNAELQEAMATALAALEEPYHEVFLLRHYMELSFRDIGNHFGKSENWACVTYHRARKKIRKELEESQ</sequence>
<evidence type="ECO:0000313" key="8">
    <source>
        <dbReference type="EMBL" id="MBR0575171.1"/>
    </source>
</evidence>
<dbReference type="GO" id="GO:0003677">
    <property type="term" value="F:DNA binding"/>
    <property type="evidence" value="ECO:0007669"/>
    <property type="project" value="UniProtKB-KW"/>
</dbReference>
<dbReference type="GO" id="GO:0006352">
    <property type="term" value="P:DNA-templated transcription initiation"/>
    <property type="evidence" value="ECO:0007669"/>
    <property type="project" value="InterPro"/>
</dbReference>
<dbReference type="InterPro" id="IPR013249">
    <property type="entry name" value="RNA_pol_sigma70_r4_t2"/>
</dbReference>
<keyword evidence="4" id="KW-0238">DNA-binding</keyword>
<dbReference type="AlphaFoldDB" id="A0A941HP65"/>
<dbReference type="EMBL" id="JAGSCS010000002">
    <property type="protein sequence ID" value="MBR0575171.1"/>
    <property type="molecule type" value="Genomic_DNA"/>
</dbReference>
<dbReference type="InterPro" id="IPR013325">
    <property type="entry name" value="RNA_pol_sigma_r2"/>
</dbReference>
<dbReference type="InterPro" id="IPR007627">
    <property type="entry name" value="RNA_pol_sigma70_r2"/>
</dbReference>
<comment type="caution">
    <text evidence="8">The sequence shown here is derived from an EMBL/GenBank/DDBJ whole genome shotgun (WGS) entry which is preliminary data.</text>
</comment>
<dbReference type="SUPFAM" id="SSF88946">
    <property type="entry name" value="Sigma2 domain of RNA polymerase sigma factors"/>
    <property type="match status" value="1"/>
</dbReference>
<dbReference type="PANTHER" id="PTHR43133">
    <property type="entry name" value="RNA POLYMERASE ECF-TYPE SIGMA FACTO"/>
    <property type="match status" value="1"/>
</dbReference>